<organism evidence="1 2">
    <name type="scientific">Roseovarius nanhaiticus</name>
    <dbReference type="NCBI Taxonomy" id="573024"/>
    <lineage>
        <taxon>Bacteria</taxon>
        <taxon>Pseudomonadati</taxon>
        <taxon>Pseudomonadota</taxon>
        <taxon>Alphaproteobacteria</taxon>
        <taxon>Rhodobacterales</taxon>
        <taxon>Roseobacteraceae</taxon>
        <taxon>Roseovarius</taxon>
    </lineage>
</organism>
<dbReference type="STRING" id="573024.SAMN05216208_0669"/>
<proteinExistence type="predicted"/>
<sequence>MRIIGVCRFSYPALGGFKRMHDSVAEREAYLYAPARMALRFAHFETLTLPSVAAQTDPDFTFLIVIGQNMPQPWLGRLHALCAPVPQIKIVPCAPLKHRLALQLAIQDELGEERPESIQFRLDDDDAMGVDFVELARSVARRTGRLRRRERRTAIEFNTGYSATLSKDGIIAEDVISSFWACGLGVHFAEGDDKTIMNFGHHKLHHLMPSIIHPHPPMYIRAKHTDNDSEAKFRPRRLKPLSDAQRQIFQTRFNVDEERVQDAFAALDAPPGKG</sequence>
<gene>
    <name evidence="1" type="ORF">SAMN05421666_1467</name>
</gene>
<dbReference type="Pfam" id="PF11316">
    <property type="entry name" value="Rhamno_transf"/>
    <property type="match status" value="1"/>
</dbReference>
<dbReference type="InterPro" id="IPR021466">
    <property type="entry name" value="Put_rhamnosyl_transferase"/>
</dbReference>
<dbReference type="GO" id="GO:0016740">
    <property type="term" value="F:transferase activity"/>
    <property type="evidence" value="ECO:0007669"/>
    <property type="project" value="UniProtKB-KW"/>
</dbReference>
<dbReference type="EMBL" id="FTNV01000001">
    <property type="protein sequence ID" value="SIS05054.1"/>
    <property type="molecule type" value="Genomic_DNA"/>
</dbReference>
<dbReference type="OrthoDB" id="9771846at2"/>
<protein>
    <submittedName>
        <fullName evidence="1">Putative rhamnosyl transferase</fullName>
    </submittedName>
</protein>
<reference evidence="1 2" key="1">
    <citation type="submission" date="2017-01" db="EMBL/GenBank/DDBJ databases">
        <authorList>
            <person name="Mah S.A."/>
            <person name="Swanson W.J."/>
            <person name="Moy G.W."/>
            <person name="Vacquier V.D."/>
        </authorList>
    </citation>
    <scope>NUCLEOTIDE SEQUENCE [LARGE SCALE GENOMIC DNA]</scope>
    <source>
        <strain evidence="1 2">DSM 29590</strain>
    </source>
</reference>
<dbReference type="Proteomes" id="UP000186019">
    <property type="component" value="Unassembled WGS sequence"/>
</dbReference>
<evidence type="ECO:0000313" key="2">
    <source>
        <dbReference type="Proteomes" id="UP000186019"/>
    </source>
</evidence>
<dbReference type="AlphaFoldDB" id="A0A1N7FXN2"/>
<keyword evidence="2" id="KW-1185">Reference proteome</keyword>
<accession>A0A1N7FXN2</accession>
<name>A0A1N7FXN2_9RHOB</name>
<keyword evidence="1" id="KW-0808">Transferase</keyword>
<dbReference type="RefSeq" id="WP_076532269.1">
    <property type="nucleotide sequence ID" value="NZ_CANNEL010000003.1"/>
</dbReference>
<evidence type="ECO:0000313" key="1">
    <source>
        <dbReference type="EMBL" id="SIS05054.1"/>
    </source>
</evidence>